<gene>
    <name evidence="16" type="ORF">SKAU_G00302300</name>
</gene>
<evidence type="ECO:0000313" key="17">
    <source>
        <dbReference type="Proteomes" id="UP001152622"/>
    </source>
</evidence>
<evidence type="ECO:0008006" key="18">
    <source>
        <dbReference type="Google" id="ProtNLM"/>
    </source>
</evidence>
<comment type="caution">
    <text evidence="16">The sequence shown here is derived from an EMBL/GenBank/DDBJ whole genome shotgun (WGS) entry which is preliminary data.</text>
</comment>
<dbReference type="PANTHER" id="PTHR24300:SF319">
    <property type="entry name" value="CYTOCHROME P450, FAMILY 2, SUBFAMILY AC, POLYPEPTIDE 1"/>
    <property type="match status" value="1"/>
</dbReference>
<keyword evidence="10 13" id="KW-0408">Iron</keyword>
<dbReference type="EMBL" id="JAINUF010000012">
    <property type="protein sequence ID" value="KAJ8346037.1"/>
    <property type="molecule type" value="Genomic_DNA"/>
</dbReference>
<dbReference type="GO" id="GO:0005506">
    <property type="term" value="F:iron ion binding"/>
    <property type="evidence" value="ECO:0007669"/>
    <property type="project" value="InterPro"/>
</dbReference>
<evidence type="ECO:0000256" key="8">
    <source>
        <dbReference type="ARBA" id="ARBA00022848"/>
    </source>
</evidence>
<dbReference type="InterPro" id="IPR017972">
    <property type="entry name" value="Cyt_P450_CS"/>
</dbReference>
<keyword evidence="17" id="KW-1185">Reference proteome</keyword>
<evidence type="ECO:0000256" key="14">
    <source>
        <dbReference type="RuleBase" id="RU000461"/>
    </source>
</evidence>
<keyword evidence="8" id="KW-0492">Microsome</keyword>
<dbReference type="Pfam" id="PF00067">
    <property type="entry name" value="p450"/>
    <property type="match status" value="1"/>
</dbReference>
<comment type="cofactor">
    <cofactor evidence="1 13">
        <name>heme</name>
        <dbReference type="ChEBI" id="CHEBI:30413"/>
    </cofactor>
</comment>
<evidence type="ECO:0000256" key="12">
    <source>
        <dbReference type="ARBA" id="ARBA00023136"/>
    </source>
</evidence>
<dbReference type="PANTHER" id="PTHR24300">
    <property type="entry name" value="CYTOCHROME P450 508A4-RELATED"/>
    <property type="match status" value="1"/>
</dbReference>
<protein>
    <recommendedName>
        <fullName evidence="18">Cytochrome P450</fullName>
    </recommendedName>
</protein>
<reference evidence="16" key="1">
    <citation type="journal article" date="2023" name="Science">
        <title>Genome structures resolve the early diversification of teleost fishes.</title>
        <authorList>
            <person name="Parey E."/>
            <person name="Louis A."/>
            <person name="Montfort J."/>
            <person name="Bouchez O."/>
            <person name="Roques C."/>
            <person name="Iampietro C."/>
            <person name="Lluch J."/>
            <person name="Castinel A."/>
            <person name="Donnadieu C."/>
            <person name="Desvignes T."/>
            <person name="Floi Bucao C."/>
            <person name="Jouanno E."/>
            <person name="Wen M."/>
            <person name="Mejri S."/>
            <person name="Dirks R."/>
            <person name="Jansen H."/>
            <person name="Henkel C."/>
            <person name="Chen W.J."/>
            <person name="Zahm M."/>
            <person name="Cabau C."/>
            <person name="Klopp C."/>
            <person name="Thompson A.W."/>
            <person name="Robinson-Rechavi M."/>
            <person name="Braasch I."/>
            <person name="Lecointre G."/>
            <person name="Bobe J."/>
            <person name="Postlethwait J.H."/>
            <person name="Berthelot C."/>
            <person name="Roest Crollius H."/>
            <person name="Guiguen Y."/>
        </authorList>
    </citation>
    <scope>NUCLEOTIDE SEQUENCE</scope>
    <source>
        <strain evidence="16">WJC10195</strain>
    </source>
</reference>
<sequence length="499" mass="56776">MAVVAGLLLQPATTAVLLGAAVVLFGLYLLSSTFRLRKEPPGPRPLPLIGNLLQLDLHRPYQSLYELSKKYGSVFTVHFGGRKVIVLAGYKAVKEALVHHAIEFGDRDISPVLRDLYNGHGIMFANGDSWKEMRRFTLANLHDFGMGKRKIGEKIIEEVQYLTEVFERHGGEPFDTKLPLVYSVANVTSSVLYGRRFDYTDPLFQEMVCRSPRNTKIWYPIIQIYNWCPRLARWLKSWGAVVENVERNKERVRRLVRDQRDTLCAQERRGFVDSFLIRQREESDWQKTFFHEENLVTSVINLFAAGTDTTATTLHWALLLMAKYPHVQERVQEELSQVIGSRQPREEDRKALTYTNAVIHEIQRVANVDPISIPHAASCDVTFRGFSIRKGTRVIPLLMSVLLDESQWESPHSFNPDHFLDHQGRFVRRDAFMPFSAGRRACLGEGLARTELFLIFTSLLQNFSFAPPPGVSEAELDLTPVGGDMLSPAPHKLCAVSRA</sequence>
<keyword evidence="7" id="KW-0256">Endoplasmic reticulum</keyword>
<dbReference type="GO" id="GO:0020037">
    <property type="term" value="F:heme binding"/>
    <property type="evidence" value="ECO:0007669"/>
    <property type="project" value="InterPro"/>
</dbReference>
<evidence type="ECO:0000256" key="6">
    <source>
        <dbReference type="ARBA" id="ARBA00022723"/>
    </source>
</evidence>
<evidence type="ECO:0000256" key="4">
    <source>
        <dbReference type="ARBA" id="ARBA00010617"/>
    </source>
</evidence>
<dbReference type="SUPFAM" id="SSF48264">
    <property type="entry name" value="Cytochrome P450"/>
    <property type="match status" value="1"/>
</dbReference>
<evidence type="ECO:0000256" key="1">
    <source>
        <dbReference type="ARBA" id="ARBA00001971"/>
    </source>
</evidence>
<name>A0A9Q1EW44_SYNKA</name>
<dbReference type="InterPro" id="IPR001128">
    <property type="entry name" value="Cyt_P450"/>
</dbReference>
<evidence type="ECO:0000256" key="13">
    <source>
        <dbReference type="PIRSR" id="PIRSR602401-1"/>
    </source>
</evidence>
<keyword evidence="15" id="KW-1133">Transmembrane helix</keyword>
<dbReference type="PRINTS" id="PR00385">
    <property type="entry name" value="P450"/>
</dbReference>
<keyword evidence="15" id="KW-0812">Transmembrane</keyword>
<accession>A0A9Q1EW44</accession>
<proteinExistence type="inferred from homology"/>
<evidence type="ECO:0000256" key="15">
    <source>
        <dbReference type="SAM" id="Phobius"/>
    </source>
</evidence>
<keyword evidence="11 14" id="KW-0503">Monooxygenase</keyword>
<dbReference type="PRINTS" id="PR00463">
    <property type="entry name" value="EP450I"/>
</dbReference>
<dbReference type="Proteomes" id="UP001152622">
    <property type="component" value="Chromosome 12"/>
</dbReference>
<feature type="binding site" description="axial binding residue" evidence="13">
    <location>
        <position position="442"/>
    </location>
    <ligand>
        <name>heme</name>
        <dbReference type="ChEBI" id="CHEBI:30413"/>
    </ligand>
    <ligandPart>
        <name>Fe</name>
        <dbReference type="ChEBI" id="CHEBI:18248"/>
    </ligandPart>
</feature>
<dbReference type="GO" id="GO:0006082">
    <property type="term" value="P:organic acid metabolic process"/>
    <property type="evidence" value="ECO:0007669"/>
    <property type="project" value="TreeGrafter"/>
</dbReference>
<dbReference type="InterPro" id="IPR050182">
    <property type="entry name" value="Cytochrome_P450_fam2"/>
</dbReference>
<evidence type="ECO:0000256" key="2">
    <source>
        <dbReference type="ARBA" id="ARBA00004524"/>
    </source>
</evidence>
<dbReference type="GO" id="GO:0016712">
    <property type="term" value="F:oxidoreductase activity, acting on paired donors, with incorporation or reduction of molecular oxygen, reduced flavin or flavoprotein as one donor, and incorporation of one atom of oxygen"/>
    <property type="evidence" value="ECO:0007669"/>
    <property type="project" value="TreeGrafter"/>
</dbReference>
<keyword evidence="5 13" id="KW-0349">Heme</keyword>
<evidence type="ECO:0000313" key="16">
    <source>
        <dbReference type="EMBL" id="KAJ8346037.1"/>
    </source>
</evidence>
<evidence type="ECO:0000256" key="5">
    <source>
        <dbReference type="ARBA" id="ARBA00022617"/>
    </source>
</evidence>
<dbReference type="PROSITE" id="PS00086">
    <property type="entry name" value="CYTOCHROME_P450"/>
    <property type="match status" value="1"/>
</dbReference>
<dbReference type="GO" id="GO:0046222">
    <property type="term" value="P:aflatoxin metabolic process"/>
    <property type="evidence" value="ECO:0007669"/>
    <property type="project" value="UniProtKB-ARBA"/>
</dbReference>
<dbReference type="GO" id="GO:0005789">
    <property type="term" value="C:endoplasmic reticulum membrane"/>
    <property type="evidence" value="ECO:0007669"/>
    <property type="project" value="UniProtKB-SubCell"/>
</dbReference>
<organism evidence="16 17">
    <name type="scientific">Synaphobranchus kaupii</name>
    <name type="common">Kaup's arrowtooth eel</name>
    <dbReference type="NCBI Taxonomy" id="118154"/>
    <lineage>
        <taxon>Eukaryota</taxon>
        <taxon>Metazoa</taxon>
        <taxon>Chordata</taxon>
        <taxon>Craniata</taxon>
        <taxon>Vertebrata</taxon>
        <taxon>Euteleostomi</taxon>
        <taxon>Actinopterygii</taxon>
        <taxon>Neopterygii</taxon>
        <taxon>Teleostei</taxon>
        <taxon>Anguilliformes</taxon>
        <taxon>Synaphobranchidae</taxon>
        <taxon>Synaphobranchus</taxon>
    </lineage>
</organism>
<dbReference type="GO" id="GO:0006805">
    <property type="term" value="P:xenobiotic metabolic process"/>
    <property type="evidence" value="ECO:0007669"/>
    <property type="project" value="TreeGrafter"/>
</dbReference>
<evidence type="ECO:0000256" key="9">
    <source>
        <dbReference type="ARBA" id="ARBA00023002"/>
    </source>
</evidence>
<keyword evidence="6 13" id="KW-0479">Metal-binding</keyword>
<evidence type="ECO:0000256" key="10">
    <source>
        <dbReference type="ARBA" id="ARBA00023004"/>
    </source>
</evidence>
<dbReference type="InterPro" id="IPR002401">
    <property type="entry name" value="Cyt_P450_E_grp-I"/>
</dbReference>
<dbReference type="OrthoDB" id="2789670at2759"/>
<dbReference type="FunFam" id="1.10.630.10:FF:000010">
    <property type="entry name" value="cytochrome P450 2W1 isoform X2"/>
    <property type="match status" value="1"/>
</dbReference>
<comment type="similarity">
    <text evidence="4 14">Belongs to the cytochrome P450 family.</text>
</comment>
<evidence type="ECO:0000256" key="7">
    <source>
        <dbReference type="ARBA" id="ARBA00022824"/>
    </source>
</evidence>
<dbReference type="Gene3D" id="1.10.630.10">
    <property type="entry name" value="Cytochrome P450"/>
    <property type="match status" value="1"/>
</dbReference>
<evidence type="ECO:0000256" key="11">
    <source>
        <dbReference type="ARBA" id="ARBA00023033"/>
    </source>
</evidence>
<dbReference type="AlphaFoldDB" id="A0A9Q1EW44"/>
<feature type="transmembrane region" description="Helical" evidence="15">
    <location>
        <begin position="12"/>
        <end position="30"/>
    </location>
</feature>
<keyword evidence="12 15" id="KW-0472">Membrane</keyword>
<keyword evidence="9 14" id="KW-0560">Oxidoreductase</keyword>
<evidence type="ECO:0000256" key="3">
    <source>
        <dbReference type="ARBA" id="ARBA00004586"/>
    </source>
</evidence>
<dbReference type="InterPro" id="IPR036396">
    <property type="entry name" value="Cyt_P450_sf"/>
</dbReference>
<comment type="subcellular location">
    <subcellularLocation>
        <location evidence="3">Endoplasmic reticulum membrane</location>
    </subcellularLocation>
    <subcellularLocation>
        <location evidence="2">Microsome membrane</location>
    </subcellularLocation>
</comment>